<keyword evidence="3" id="KW-0560">Oxidoreductase</keyword>
<dbReference type="InterPro" id="IPR051104">
    <property type="entry name" value="FAD_monoxygenase"/>
</dbReference>
<keyword evidence="4" id="KW-1133">Transmembrane helix</keyword>
<keyword evidence="4" id="KW-0472">Membrane</keyword>
<feature type="transmembrane region" description="Helical" evidence="4">
    <location>
        <begin position="15"/>
        <end position="34"/>
    </location>
</feature>
<dbReference type="SUPFAM" id="SSF51905">
    <property type="entry name" value="FAD/NAD(P)-binding domain"/>
    <property type="match status" value="1"/>
</dbReference>
<keyword evidence="2" id="KW-0274">FAD</keyword>
<evidence type="ECO:0000313" key="7">
    <source>
        <dbReference type="Proteomes" id="UP000298061"/>
    </source>
</evidence>
<protein>
    <recommendedName>
        <fullName evidence="5">FAD-binding domain-containing protein</fullName>
    </recommendedName>
</protein>
<proteinExistence type="predicted"/>
<dbReference type="Pfam" id="PF01494">
    <property type="entry name" value="FAD_binding_3"/>
    <property type="match status" value="1"/>
</dbReference>
<dbReference type="AlphaFoldDB" id="A0A4Z0A3Q3"/>
<dbReference type="EMBL" id="SFCI01000267">
    <property type="protein sequence ID" value="TFY80957.1"/>
    <property type="molecule type" value="Genomic_DNA"/>
</dbReference>
<keyword evidence="4" id="KW-0812">Transmembrane</keyword>
<dbReference type="PANTHER" id="PTHR46720">
    <property type="entry name" value="HYDROXYLASE, PUTATIVE (AFU_ORTHOLOGUE AFUA_3G01460)-RELATED"/>
    <property type="match status" value="1"/>
</dbReference>
<keyword evidence="1" id="KW-0285">Flavoprotein</keyword>
<dbReference type="SUPFAM" id="SSF54373">
    <property type="entry name" value="FAD-linked reductases, C-terminal domain"/>
    <property type="match status" value="1"/>
</dbReference>
<keyword evidence="7" id="KW-1185">Reference proteome</keyword>
<dbReference type="OrthoDB" id="417877at2759"/>
<dbReference type="GO" id="GO:0071949">
    <property type="term" value="F:FAD binding"/>
    <property type="evidence" value="ECO:0007669"/>
    <property type="project" value="InterPro"/>
</dbReference>
<dbReference type="PRINTS" id="PR00420">
    <property type="entry name" value="RNGMNOXGNASE"/>
</dbReference>
<evidence type="ECO:0000256" key="4">
    <source>
        <dbReference type="SAM" id="Phobius"/>
    </source>
</evidence>
<dbReference type="Proteomes" id="UP000298061">
    <property type="component" value="Unassembled WGS sequence"/>
</dbReference>
<dbReference type="Gene3D" id="3.50.50.60">
    <property type="entry name" value="FAD/NAD(P)-binding domain"/>
    <property type="match status" value="1"/>
</dbReference>
<evidence type="ECO:0000256" key="2">
    <source>
        <dbReference type="ARBA" id="ARBA00022827"/>
    </source>
</evidence>
<dbReference type="PANTHER" id="PTHR46720:SF3">
    <property type="entry name" value="FAD-BINDING DOMAIN-CONTAINING PROTEIN-RELATED"/>
    <property type="match status" value="1"/>
</dbReference>
<gene>
    <name evidence="6" type="ORF">EWM64_g3057</name>
</gene>
<evidence type="ECO:0000313" key="6">
    <source>
        <dbReference type="EMBL" id="TFY80957.1"/>
    </source>
</evidence>
<evidence type="ECO:0000256" key="3">
    <source>
        <dbReference type="ARBA" id="ARBA00023002"/>
    </source>
</evidence>
<organism evidence="6 7">
    <name type="scientific">Hericium alpestre</name>
    <dbReference type="NCBI Taxonomy" id="135208"/>
    <lineage>
        <taxon>Eukaryota</taxon>
        <taxon>Fungi</taxon>
        <taxon>Dikarya</taxon>
        <taxon>Basidiomycota</taxon>
        <taxon>Agaricomycotina</taxon>
        <taxon>Agaricomycetes</taxon>
        <taxon>Russulales</taxon>
        <taxon>Hericiaceae</taxon>
        <taxon>Hericium</taxon>
    </lineage>
</organism>
<evidence type="ECO:0000259" key="5">
    <source>
        <dbReference type="Pfam" id="PF01494"/>
    </source>
</evidence>
<reference evidence="6 7" key="1">
    <citation type="submission" date="2019-02" db="EMBL/GenBank/DDBJ databases">
        <title>Genome sequencing of the rare red list fungi Hericium alpestre (H. flagellum).</title>
        <authorList>
            <person name="Buettner E."/>
            <person name="Kellner H."/>
        </authorList>
    </citation>
    <scope>NUCLEOTIDE SEQUENCE [LARGE SCALE GENOMIC DNA]</scope>
    <source>
        <strain evidence="6 7">DSM 108284</strain>
    </source>
</reference>
<dbReference type="GO" id="GO:0016491">
    <property type="term" value="F:oxidoreductase activity"/>
    <property type="evidence" value="ECO:0007669"/>
    <property type="project" value="UniProtKB-KW"/>
</dbReference>
<feature type="domain" description="FAD-binding" evidence="5">
    <location>
        <begin position="249"/>
        <end position="289"/>
    </location>
</feature>
<dbReference type="GO" id="GO:0044550">
    <property type="term" value="P:secondary metabolite biosynthetic process"/>
    <property type="evidence" value="ECO:0007669"/>
    <property type="project" value="TreeGrafter"/>
</dbReference>
<name>A0A4Z0A3Q3_9AGAM</name>
<dbReference type="STRING" id="135208.A0A4Z0A3Q3"/>
<dbReference type="InterPro" id="IPR002938">
    <property type="entry name" value="FAD-bd"/>
</dbReference>
<accession>A0A4Z0A3Q3</accession>
<dbReference type="InterPro" id="IPR036188">
    <property type="entry name" value="FAD/NAD-bd_sf"/>
</dbReference>
<sequence length="312" mass="33713">MVEGPAAHSGLQKDLRVAIVGGGICGLVCAIGLVRAGLQYPAREDDLGLGIHRASFLDALVKFIDPRVTPTHFNKRCTDISVSGAERSPIVLHFSDGTTHETDFVIGADGIKSSVRDFVVHGSSTPYVPTFTNTVAYRGLVSIEELMRAGVKSQLTPTPICWMGDSRHIITFPIRKQQTLNVVAFVTDFSLPMGHLSLPLEEPWVVPASKDELLSQFSDWGDDARMVLQFIENPTKWSLHGLYPPLPSFVTGRVALIGDAAHAMLPHLGAGAGQGIEDSYVITRLLAHPQANATNLEVRVPAGPNLPPLLYL</sequence>
<comment type="caution">
    <text evidence="6">The sequence shown here is derived from an EMBL/GenBank/DDBJ whole genome shotgun (WGS) entry which is preliminary data.</text>
</comment>
<evidence type="ECO:0000256" key="1">
    <source>
        <dbReference type="ARBA" id="ARBA00022630"/>
    </source>
</evidence>